<evidence type="ECO:0000313" key="1">
    <source>
        <dbReference type="EMBL" id="AQS22383.1"/>
    </source>
</evidence>
<reference evidence="1" key="1">
    <citation type="submission" date="2016-12" db="EMBL/GenBank/DDBJ databases">
        <title>Complete plasmid sequence carrying type IV-like and type VII secretion systems from an atypical mycobacteria strain.</title>
        <authorList>
            <person name="Morgado S."/>
            <person name="Marin M."/>
            <person name="Fonseca E."/>
            <person name="Freitas F."/>
            <person name="Vicente A.C."/>
        </authorList>
    </citation>
    <scope>NUCLEOTIDE SEQUENCE</scope>
    <source>
        <strain evidence="1">CBMA 213</strain>
        <plasmid evidence="1">pCBMA213_2</plasmid>
    </source>
</reference>
<keyword evidence="1" id="KW-0614">Plasmid</keyword>
<geneLocation type="plasmid" evidence="1">
    <name>pCBMA213_2</name>
</geneLocation>
<dbReference type="EMBL" id="KY349138">
    <property type="protein sequence ID" value="AQS22383.1"/>
    <property type="molecule type" value="Genomic_DNA"/>
</dbReference>
<dbReference type="RefSeq" id="WP_155909866.1">
    <property type="nucleotide sequence ID" value="NZ_KY349138.1"/>
</dbReference>
<organism evidence="1">
    <name type="scientific">Mycolicibacterium sp. CBMA 213</name>
    <dbReference type="NCBI Taxonomy" id="1968788"/>
    <lineage>
        <taxon>Bacteria</taxon>
        <taxon>Bacillati</taxon>
        <taxon>Actinomycetota</taxon>
        <taxon>Actinomycetes</taxon>
        <taxon>Mycobacteriales</taxon>
        <taxon>Mycobacteriaceae</taxon>
        <taxon>Mycolicibacterium</taxon>
    </lineage>
</organism>
<accession>A0A1S6GKL6</accession>
<dbReference type="AlphaFoldDB" id="A0A1S6GKL6"/>
<gene>
    <name evidence="1" type="ORF">pCBMA213_2_00019</name>
</gene>
<sequence length="124" mass="13666">MTEDKGHDSEAIFTLEPVEALIAMARVIVAKQRFLADAARAYAALSPQMTQTPEGAALRASLDAIRQRTAEGFPSMVASLRVALEVYDTFGPGRVTVDEPDEAALWNNKHYVWTQELTEPPLNH</sequence>
<protein>
    <submittedName>
        <fullName evidence="1">Uncharacterized protein</fullName>
    </submittedName>
</protein>
<proteinExistence type="predicted"/>
<name>A0A1S6GKL6_9MYCO</name>